<accession>M1BHY7</accession>
<keyword evidence="2" id="KW-1185">Reference proteome</keyword>
<dbReference type="EnsemblPlants" id="PGSC0003DMT400045630">
    <property type="protein sequence ID" value="PGSC0003DMT400045630"/>
    <property type="gene ID" value="PGSC0003DMG400017697"/>
</dbReference>
<evidence type="ECO:0000313" key="2">
    <source>
        <dbReference type="Proteomes" id="UP000011115"/>
    </source>
</evidence>
<dbReference type="AlphaFoldDB" id="M1BHY7"/>
<dbReference type="HOGENOM" id="CLU_2642842_0_0_1"/>
<proteinExistence type="predicted"/>
<dbReference type="Proteomes" id="UP000011115">
    <property type="component" value="Unassembled WGS sequence"/>
</dbReference>
<reference evidence="1" key="2">
    <citation type="submission" date="2015-06" db="UniProtKB">
        <authorList>
            <consortium name="EnsemblPlants"/>
        </authorList>
    </citation>
    <scope>IDENTIFICATION</scope>
    <source>
        <strain evidence="1">DM1-3 516 R44</strain>
    </source>
</reference>
<dbReference type="Gramene" id="PGSC0003DMT400045630">
    <property type="protein sequence ID" value="PGSC0003DMT400045630"/>
    <property type="gene ID" value="PGSC0003DMG400017697"/>
</dbReference>
<name>M1BHY7_SOLTU</name>
<organism evidence="1 2">
    <name type="scientific">Solanum tuberosum</name>
    <name type="common">Potato</name>
    <dbReference type="NCBI Taxonomy" id="4113"/>
    <lineage>
        <taxon>Eukaryota</taxon>
        <taxon>Viridiplantae</taxon>
        <taxon>Streptophyta</taxon>
        <taxon>Embryophyta</taxon>
        <taxon>Tracheophyta</taxon>
        <taxon>Spermatophyta</taxon>
        <taxon>Magnoliopsida</taxon>
        <taxon>eudicotyledons</taxon>
        <taxon>Gunneridae</taxon>
        <taxon>Pentapetalae</taxon>
        <taxon>asterids</taxon>
        <taxon>lamiids</taxon>
        <taxon>Solanales</taxon>
        <taxon>Solanaceae</taxon>
        <taxon>Solanoideae</taxon>
        <taxon>Solaneae</taxon>
        <taxon>Solanum</taxon>
    </lineage>
</organism>
<protein>
    <submittedName>
        <fullName evidence="1">Uncharacterized protein</fullName>
    </submittedName>
</protein>
<sequence>MAMYKDSLFLIEILFSPTSVCLDYSTEYLLSSTRPPTLRQIERIHLRLPLQGFKPCVQGCYSNTWTARPPFGGCSEI</sequence>
<evidence type="ECO:0000313" key="1">
    <source>
        <dbReference type="EnsemblPlants" id="PGSC0003DMT400045630"/>
    </source>
</evidence>
<dbReference type="PaxDb" id="4113-PGSC0003DMT400045630"/>
<reference evidence="2" key="1">
    <citation type="journal article" date="2011" name="Nature">
        <title>Genome sequence and analysis of the tuber crop potato.</title>
        <authorList>
            <consortium name="The Potato Genome Sequencing Consortium"/>
        </authorList>
    </citation>
    <scope>NUCLEOTIDE SEQUENCE [LARGE SCALE GENOMIC DNA]</scope>
    <source>
        <strain evidence="2">cv. DM1-3 516 R44</strain>
    </source>
</reference>
<dbReference type="InParanoid" id="M1BHY7"/>